<proteinExistence type="predicted"/>
<dbReference type="Proteomes" id="UP001458880">
    <property type="component" value="Unassembled WGS sequence"/>
</dbReference>
<dbReference type="AlphaFoldDB" id="A0AAW1KGD3"/>
<keyword evidence="2" id="KW-1185">Reference proteome</keyword>
<gene>
    <name evidence="1" type="ORF">QE152_g23793</name>
</gene>
<evidence type="ECO:0000313" key="1">
    <source>
        <dbReference type="EMBL" id="KAK9717316.1"/>
    </source>
</evidence>
<evidence type="ECO:0000313" key="2">
    <source>
        <dbReference type="Proteomes" id="UP001458880"/>
    </source>
</evidence>
<name>A0AAW1KGD3_POPJA</name>
<comment type="caution">
    <text evidence="1">The sequence shown here is derived from an EMBL/GenBank/DDBJ whole genome shotgun (WGS) entry which is preliminary data.</text>
</comment>
<reference evidence="1 2" key="1">
    <citation type="journal article" date="2024" name="BMC Genomics">
        <title>De novo assembly and annotation of Popillia japonica's genome with initial clues to its potential as an invasive pest.</title>
        <authorList>
            <person name="Cucini C."/>
            <person name="Boschi S."/>
            <person name="Funari R."/>
            <person name="Cardaioli E."/>
            <person name="Iannotti N."/>
            <person name="Marturano G."/>
            <person name="Paoli F."/>
            <person name="Bruttini M."/>
            <person name="Carapelli A."/>
            <person name="Frati F."/>
            <person name="Nardi F."/>
        </authorList>
    </citation>
    <scope>NUCLEOTIDE SEQUENCE [LARGE SCALE GENOMIC DNA]</scope>
    <source>
        <strain evidence="1">DMR45628</strain>
    </source>
</reference>
<sequence length="116" mass="13498">MSRSSAMYSKNTHVYVCSKQNLPSTNAVKGTHNIFSPILNPVHWKIAVVLKQERELKKVKMEQYIAGLNPVHWKIAVVLKQERELKKVKMEQYIAGYLPPQKKILRHFQNDTNNNI</sequence>
<dbReference type="EMBL" id="JASPKY010000243">
    <property type="protein sequence ID" value="KAK9717316.1"/>
    <property type="molecule type" value="Genomic_DNA"/>
</dbReference>
<organism evidence="1 2">
    <name type="scientific">Popillia japonica</name>
    <name type="common">Japanese beetle</name>
    <dbReference type="NCBI Taxonomy" id="7064"/>
    <lineage>
        <taxon>Eukaryota</taxon>
        <taxon>Metazoa</taxon>
        <taxon>Ecdysozoa</taxon>
        <taxon>Arthropoda</taxon>
        <taxon>Hexapoda</taxon>
        <taxon>Insecta</taxon>
        <taxon>Pterygota</taxon>
        <taxon>Neoptera</taxon>
        <taxon>Endopterygota</taxon>
        <taxon>Coleoptera</taxon>
        <taxon>Polyphaga</taxon>
        <taxon>Scarabaeiformia</taxon>
        <taxon>Scarabaeidae</taxon>
        <taxon>Rutelinae</taxon>
        <taxon>Popillia</taxon>
    </lineage>
</organism>
<protein>
    <submittedName>
        <fullName evidence="1">Uncharacterized protein</fullName>
    </submittedName>
</protein>
<accession>A0AAW1KGD3</accession>